<accession>A0A1B1YH90</accession>
<evidence type="ECO:0000259" key="1">
    <source>
        <dbReference type="Pfam" id="PF01408"/>
    </source>
</evidence>
<sequence>MERSVSVVVVGIGGFGYSYLKGIFHNGDRCKINIAGVVEPYPENCACIAEIKNRNIPVFRSLQEFYSSSFADFAVIVSPIQFHSDQVCYALEMGSHVLCEKPISATVQDARKMMEARDKSGKILAIGYQWSFSDEIQQLKKDILSGLYGRPKRLKTIVLWSRGVKYYSRSWAGKLRDASGRWILDSIANNAAAHYLHNMFFVTGKSKYISAVPKTVQAELYRANDIENFDTVAARIFTDDNTEMMFFASHAHAAEGKILKFCYEFTEGTIYYSDERGNISFEARLKNGSVIRYNNPSLDSYSKFCRFIEQVGNNEPVSCGPEAAYSHILCVNGMQESMPGIVTFPDNLIKREKLSDGDEVIFVEGLENTLTECYELWKLPSEKGIAWAKAGKEINLTGYSFFPAQTL</sequence>
<dbReference type="Gene3D" id="3.30.360.10">
    <property type="entry name" value="Dihydrodipicolinate Reductase, domain 2"/>
    <property type="match status" value="1"/>
</dbReference>
<dbReference type="Gene3D" id="3.40.50.720">
    <property type="entry name" value="NAD(P)-binding Rossmann-like Domain"/>
    <property type="match status" value="1"/>
</dbReference>
<gene>
    <name evidence="2" type="ORF">CSTERLE_00195</name>
</gene>
<dbReference type="InterPro" id="IPR036291">
    <property type="entry name" value="NAD(P)-bd_dom_sf"/>
</dbReference>
<dbReference type="EMBL" id="CP014673">
    <property type="protein sequence ID" value="ANX00123.1"/>
    <property type="molecule type" value="Genomic_DNA"/>
</dbReference>
<evidence type="ECO:0000313" key="3">
    <source>
        <dbReference type="Proteomes" id="UP000092931"/>
    </source>
</evidence>
<feature type="domain" description="Gfo/Idh/MocA-like oxidoreductase N-terminal" evidence="1">
    <location>
        <begin position="6"/>
        <end position="128"/>
    </location>
</feature>
<dbReference type="PANTHER" id="PTHR43249">
    <property type="entry name" value="UDP-N-ACETYL-2-AMINO-2-DEOXY-D-GLUCURONATE OXIDASE"/>
    <property type="match status" value="1"/>
</dbReference>
<dbReference type="AlphaFoldDB" id="A0A1B1YH90"/>
<dbReference type="SUPFAM" id="SSF51735">
    <property type="entry name" value="NAD(P)-binding Rossmann-fold domains"/>
    <property type="match status" value="1"/>
</dbReference>
<dbReference type="InterPro" id="IPR052515">
    <property type="entry name" value="Gfo/Idh/MocA_Oxidoreductase"/>
</dbReference>
<dbReference type="Proteomes" id="UP000092931">
    <property type="component" value="Chromosome"/>
</dbReference>
<dbReference type="SUPFAM" id="SSF55347">
    <property type="entry name" value="Glyceraldehyde-3-phosphate dehydrogenase-like, C-terminal domain"/>
    <property type="match status" value="1"/>
</dbReference>
<evidence type="ECO:0000313" key="2">
    <source>
        <dbReference type="EMBL" id="ANX00123.1"/>
    </source>
</evidence>
<reference evidence="2 3" key="1">
    <citation type="submission" date="2016-02" db="EMBL/GenBank/DDBJ databases">
        <title>Comparison of Clostridium stercorarium subspecies using comparative genomics and transcriptomics.</title>
        <authorList>
            <person name="Schellenberg J."/>
            <person name="Thallinger G."/>
            <person name="Levin D.B."/>
            <person name="Zhang X."/>
            <person name="Alvare G."/>
            <person name="Fristensky B."/>
            <person name="Sparling R."/>
        </authorList>
    </citation>
    <scope>NUCLEOTIDE SEQUENCE [LARGE SCALE GENOMIC DNA]</scope>
    <source>
        <strain evidence="2 3">DSM 9219</strain>
    </source>
</reference>
<dbReference type="PANTHER" id="PTHR43249:SF1">
    <property type="entry name" value="D-GLUCOSIDE 3-DEHYDROGENASE"/>
    <property type="match status" value="1"/>
</dbReference>
<organism evidence="2 3">
    <name type="scientific">Thermoclostridium stercorarium subsp. leptospartum DSM 9219</name>
    <dbReference type="NCBI Taxonomy" id="1346611"/>
    <lineage>
        <taxon>Bacteria</taxon>
        <taxon>Bacillati</taxon>
        <taxon>Bacillota</taxon>
        <taxon>Clostridia</taxon>
        <taxon>Eubacteriales</taxon>
        <taxon>Oscillospiraceae</taxon>
        <taxon>Thermoclostridium</taxon>
    </lineage>
</organism>
<protein>
    <submittedName>
        <fullName evidence="2">Oxidoreductase</fullName>
    </submittedName>
</protein>
<dbReference type="GO" id="GO:0000166">
    <property type="term" value="F:nucleotide binding"/>
    <property type="evidence" value="ECO:0007669"/>
    <property type="project" value="InterPro"/>
</dbReference>
<proteinExistence type="predicted"/>
<name>A0A1B1YH90_THEST</name>
<dbReference type="RefSeq" id="WP_065820442.1">
    <property type="nucleotide sequence ID" value="NZ_CP014673.1"/>
</dbReference>
<dbReference type="Pfam" id="PF01408">
    <property type="entry name" value="GFO_IDH_MocA"/>
    <property type="match status" value="1"/>
</dbReference>
<dbReference type="InterPro" id="IPR000683">
    <property type="entry name" value="Gfo/Idh/MocA-like_OxRdtase_N"/>
</dbReference>